<dbReference type="GO" id="GO:0006355">
    <property type="term" value="P:regulation of DNA-templated transcription"/>
    <property type="evidence" value="ECO:0007669"/>
    <property type="project" value="InterPro"/>
</dbReference>
<dbReference type="GeneID" id="25288029"/>
<dbReference type="STRING" id="1182545.A0A072NUX0"/>
<proteinExistence type="predicted"/>
<accession>A0A072NUX0</accession>
<dbReference type="PANTHER" id="PTHR31669">
    <property type="entry name" value="PROTEIN FAR1-RELATED SEQUENCE 10-RELATED"/>
    <property type="match status" value="1"/>
</dbReference>
<dbReference type="OrthoDB" id="5414341at2759"/>
<evidence type="ECO:0000313" key="3">
    <source>
        <dbReference type="Proteomes" id="UP000027920"/>
    </source>
</evidence>
<feature type="domain" description="MULE transposase" evidence="1">
    <location>
        <begin position="286"/>
        <end position="334"/>
    </location>
</feature>
<sequence length="341" mass="39256">MTDITQWTAPVGCVEHYRGILERHVNAQPPHWCQEPAVGEVFDNRKDAEVRLQLWALIAGFDVVCKGGGSSKVPGGLYRCIHHGKESRNDHGLEDRVTRNPKGKITSLRKRESTKVYPTNCDWRVNLAFIMIDKKDESQGRQWTFTKVSLTHTGHPLTANPFAAYLNHRKRLAEWKDLIAKATAHRRAKVVYSSSRRIIESEEFALHLSVKEYYNTMRKKPVDKDNDKSIIGLVHEIQESNWHCEFRSEVYEDEEGKVVGRKLIQVWFTHPKLMSYTKRFVSDFIIYIDGTFNTNKLKMPLLIAVGQLNSGKTFPVAFSWCPEEDEASYTFFLAVPQGLLF</sequence>
<dbReference type="PANTHER" id="PTHR31669:SF251">
    <property type="entry name" value="PROTEIN FAR1-RELATED SEQUENCE"/>
    <property type="match status" value="1"/>
</dbReference>
<dbReference type="EMBL" id="AMGV01000084">
    <property type="protein sequence ID" value="KEF50808.1"/>
    <property type="molecule type" value="Genomic_DNA"/>
</dbReference>
<comment type="caution">
    <text evidence="2">The sequence shown here is derived from an EMBL/GenBank/DDBJ whole genome shotgun (WGS) entry which is preliminary data.</text>
</comment>
<organism evidence="2 3">
    <name type="scientific">Exophiala aquamarina CBS 119918</name>
    <dbReference type="NCBI Taxonomy" id="1182545"/>
    <lineage>
        <taxon>Eukaryota</taxon>
        <taxon>Fungi</taxon>
        <taxon>Dikarya</taxon>
        <taxon>Ascomycota</taxon>
        <taxon>Pezizomycotina</taxon>
        <taxon>Eurotiomycetes</taxon>
        <taxon>Chaetothyriomycetidae</taxon>
        <taxon>Chaetothyriales</taxon>
        <taxon>Herpotrichiellaceae</taxon>
        <taxon>Exophiala</taxon>
    </lineage>
</organism>
<dbReference type="AlphaFoldDB" id="A0A072NUX0"/>
<keyword evidence="3" id="KW-1185">Reference proteome</keyword>
<gene>
    <name evidence="2" type="ORF">A1O9_13138</name>
</gene>
<evidence type="ECO:0000259" key="1">
    <source>
        <dbReference type="Pfam" id="PF10551"/>
    </source>
</evidence>
<reference evidence="2 3" key="1">
    <citation type="submission" date="2013-03" db="EMBL/GenBank/DDBJ databases">
        <title>The Genome Sequence of Exophiala aquamarina CBS 119918.</title>
        <authorList>
            <consortium name="The Broad Institute Genomics Platform"/>
            <person name="Cuomo C."/>
            <person name="de Hoog S."/>
            <person name="Gorbushina A."/>
            <person name="Walker B."/>
            <person name="Young S.K."/>
            <person name="Zeng Q."/>
            <person name="Gargeya S."/>
            <person name="Fitzgerald M."/>
            <person name="Haas B."/>
            <person name="Abouelleil A."/>
            <person name="Allen A.W."/>
            <person name="Alvarado L."/>
            <person name="Arachchi H.M."/>
            <person name="Berlin A.M."/>
            <person name="Chapman S.B."/>
            <person name="Gainer-Dewar J."/>
            <person name="Goldberg J."/>
            <person name="Griggs A."/>
            <person name="Gujja S."/>
            <person name="Hansen M."/>
            <person name="Howarth C."/>
            <person name="Imamovic A."/>
            <person name="Ireland A."/>
            <person name="Larimer J."/>
            <person name="McCowan C."/>
            <person name="Murphy C."/>
            <person name="Pearson M."/>
            <person name="Poon T.W."/>
            <person name="Priest M."/>
            <person name="Roberts A."/>
            <person name="Saif S."/>
            <person name="Shea T."/>
            <person name="Sisk P."/>
            <person name="Sykes S."/>
            <person name="Wortman J."/>
            <person name="Nusbaum C."/>
            <person name="Birren B."/>
        </authorList>
    </citation>
    <scope>NUCLEOTIDE SEQUENCE [LARGE SCALE GENOMIC DNA]</scope>
    <source>
        <strain evidence="2 3">CBS 119918</strain>
    </source>
</reference>
<name>A0A072NUX0_9EURO</name>
<dbReference type="InterPro" id="IPR018289">
    <property type="entry name" value="MULE_transposase_dom"/>
</dbReference>
<protein>
    <recommendedName>
        <fullName evidence="1">MULE transposase domain-containing protein</fullName>
    </recommendedName>
</protein>
<dbReference type="RefSeq" id="XP_013253398.1">
    <property type="nucleotide sequence ID" value="XM_013397944.1"/>
</dbReference>
<dbReference type="InterPro" id="IPR031052">
    <property type="entry name" value="FHY3/FAR1"/>
</dbReference>
<dbReference type="Pfam" id="PF10551">
    <property type="entry name" value="MULE"/>
    <property type="match status" value="1"/>
</dbReference>
<dbReference type="VEuPathDB" id="FungiDB:A1O9_13138"/>
<dbReference type="Proteomes" id="UP000027920">
    <property type="component" value="Unassembled WGS sequence"/>
</dbReference>
<dbReference type="HOGENOM" id="CLU_813891_0_0_1"/>
<evidence type="ECO:0000313" key="2">
    <source>
        <dbReference type="EMBL" id="KEF50808.1"/>
    </source>
</evidence>